<dbReference type="Proteomes" id="UP000266178">
    <property type="component" value="Unassembled WGS sequence"/>
</dbReference>
<dbReference type="GO" id="GO:0005886">
    <property type="term" value="C:plasma membrane"/>
    <property type="evidence" value="ECO:0007669"/>
    <property type="project" value="UniProtKB-SubCell"/>
</dbReference>
<keyword evidence="7 9" id="KW-0472">Membrane</keyword>
<dbReference type="EC" id="2.7.10.-" evidence="12"/>
<dbReference type="InterPro" id="IPR003856">
    <property type="entry name" value="LPS_length_determ_N"/>
</dbReference>
<comment type="subcellular location">
    <subcellularLocation>
        <location evidence="1">Cell membrane</location>
        <topology evidence="1">Multi-pass membrane protein</topology>
    </subcellularLocation>
</comment>
<keyword evidence="5" id="KW-0067">ATP-binding</keyword>
<keyword evidence="6 9" id="KW-1133">Transmembrane helix</keyword>
<evidence type="ECO:0000256" key="8">
    <source>
        <dbReference type="SAM" id="MobiDB-lite"/>
    </source>
</evidence>
<evidence type="ECO:0000256" key="5">
    <source>
        <dbReference type="ARBA" id="ARBA00022840"/>
    </source>
</evidence>
<keyword evidence="12" id="KW-0418">Kinase</keyword>
<dbReference type="PANTHER" id="PTHR32309:SF31">
    <property type="entry name" value="CAPSULAR EXOPOLYSACCHARIDE FAMILY"/>
    <property type="match status" value="1"/>
</dbReference>
<sequence>MRELPSYIKIDLAELWRTVVRYWWMLLAIFVLAAGLGYFLSKRQTPVYQSTARLLSAQTVAFGGGQFQSLPNSSPLDSQAYIQAALSTQVLKDTFNLGNQPVTTQRLDELRKKLRVRAIDGRQSSVIVMSALDTNPANAAKIANAWANALRNWDDQRVRSTFSRNRQTLEAQLKSLNSDLNRGGVSPQDLEARRTLLASVQRDLDLVRALEQGATGQLTLLDAADLPSKPVAPRPLFTALLAGFLTLAVGFFILLLRESSTRTVRNSEEASGITGLPVLGEFPRTPGAHGRELPRESASYLRTYVNRSLMDEHPKVVAITSAESGEGKSSISLALAKAYARAGKRTLLIDLDLRKPVLHKEFGIAAGADIVSVLRDPMFTLTAHQVEPGLHVLPCLQTLPDSAELLAEHFRPFLRRLLELQEWDVVILDTAPILEVTDTLIVAPQVSGLLLVVSAGSTNRRRLSAALDSLKRIGARVIGVAVNNLRSGEGLTTSARGYGSYGPKYRPGSTTEERDIRQTSEW</sequence>
<evidence type="ECO:0000259" key="11">
    <source>
        <dbReference type="Pfam" id="PF02706"/>
    </source>
</evidence>
<dbReference type="OrthoDB" id="9794577at2"/>
<evidence type="ECO:0000256" key="7">
    <source>
        <dbReference type="ARBA" id="ARBA00023136"/>
    </source>
</evidence>
<keyword evidence="3 9" id="KW-0812">Transmembrane</keyword>
<feature type="domain" description="CobQ/CobB/MinD/ParA nucleotide binding" evidence="10">
    <location>
        <begin position="317"/>
        <end position="480"/>
    </location>
</feature>
<evidence type="ECO:0000256" key="3">
    <source>
        <dbReference type="ARBA" id="ARBA00022692"/>
    </source>
</evidence>
<dbReference type="SUPFAM" id="SSF52540">
    <property type="entry name" value="P-loop containing nucleoside triphosphate hydrolases"/>
    <property type="match status" value="1"/>
</dbReference>
<comment type="caution">
    <text evidence="12">The sequence shown here is derived from an EMBL/GenBank/DDBJ whole genome shotgun (WGS) entry which is preliminary data.</text>
</comment>
<evidence type="ECO:0000259" key="10">
    <source>
        <dbReference type="Pfam" id="PF01656"/>
    </source>
</evidence>
<dbReference type="AlphaFoldDB" id="A0A399FAX6"/>
<dbReference type="InterPro" id="IPR002586">
    <property type="entry name" value="CobQ/CobB/MinD/ParA_Nub-bd_dom"/>
</dbReference>
<evidence type="ECO:0000256" key="6">
    <source>
        <dbReference type="ARBA" id="ARBA00022989"/>
    </source>
</evidence>
<name>A0A399FAX6_9DEIN</name>
<evidence type="ECO:0000313" key="12">
    <source>
        <dbReference type="EMBL" id="RIH91811.1"/>
    </source>
</evidence>
<evidence type="ECO:0000256" key="9">
    <source>
        <dbReference type="SAM" id="Phobius"/>
    </source>
</evidence>
<keyword evidence="12" id="KW-0808">Transferase</keyword>
<proteinExistence type="predicted"/>
<dbReference type="NCBIfam" id="TIGR01007">
    <property type="entry name" value="eps_fam"/>
    <property type="match status" value="1"/>
</dbReference>
<feature type="compositionally biased region" description="Basic and acidic residues" evidence="8">
    <location>
        <begin position="511"/>
        <end position="522"/>
    </location>
</feature>
<dbReference type="PANTHER" id="PTHR32309">
    <property type="entry name" value="TYROSINE-PROTEIN KINASE"/>
    <property type="match status" value="1"/>
</dbReference>
<keyword evidence="2" id="KW-1003">Cell membrane</keyword>
<protein>
    <submittedName>
        <fullName evidence="12">Tyrosine-protein kinase ptk</fullName>
        <ecNumber evidence="12">2.7.10.-</ecNumber>
    </submittedName>
</protein>
<dbReference type="InterPro" id="IPR005702">
    <property type="entry name" value="Wzc-like_C"/>
</dbReference>
<dbReference type="InterPro" id="IPR027417">
    <property type="entry name" value="P-loop_NTPase"/>
</dbReference>
<dbReference type="Pfam" id="PF01656">
    <property type="entry name" value="CbiA"/>
    <property type="match status" value="1"/>
</dbReference>
<accession>A0A399FAX6</accession>
<evidence type="ECO:0000256" key="1">
    <source>
        <dbReference type="ARBA" id="ARBA00004651"/>
    </source>
</evidence>
<evidence type="ECO:0000313" key="13">
    <source>
        <dbReference type="Proteomes" id="UP000266178"/>
    </source>
</evidence>
<dbReference type="CDD" id="cd05387">
    <property type="entry name" value="BY-kinase"/>
    <property type="match status" value="1"/>
</dbReference>
<dbReference type="GO" id="GO:0005524">
    <property type="term" value="F:ATP binding"/>
    <property type="evidence" value="ECO:0007669"/>
    <property type="project" value="UniProtKB-KW"/>
</dbReference>
<keyword evidence="4" id="KW-0547">Nucleotide-binding</keyword>
<feature type="transmembrane region" description="Helical" evidence="9">
    <location>
        <begin position="236"/>
        <end position="256"/>
    </location>
</feature>
<dbReference type="InterPro" id="IPR050445">
    <property type="entry name" value="Bact_polysacc_biosynth/exp"/>
</dbReference>
<evidence type="ECO:0000256" key="2">
    <source>
        <dbReference type="ARBA" id="ARBA00022475"/>
    </source>
</evidence>
<feature type="transmembrane region" description="Helical" evidence="9">
    <location>
        <begin position="20"/>
        <end position="40"/>
    </location>
</feature>
<evidence type="ECO:0000256" key="4">
    <source>
        <dbReference type="ARBA" id="ARBA00022741"/>
    </source>
</evidence>
<dbReference type="RefSeq" id="WP_119357779.1">
    <property type="nucleotide sequence ID" value="NZ_BJXM01000016.1"/>
</dbReference>
<organism evidence="12 13">
    <name type="scientific">Meiothermus granaticius NBRC 107808</name>
    <dbReference type="NCBI Taxonomy" id="1227551"/>
    <lineage>
        <taxon>Bacteria</taxon>
        <taxon>Thermotogati</taxon>
        <taxon>Deinococcota</taxon>
        <taxon>Deinococci</taxon>
        <taxon>Thermales</taxon>
        <taxon>Thermaceae</taxon>
        <taxon>Meiothermus</taxon>
    </lineage>
</organism>
<feature type="domain" description="Polysaccharide chain length determinant N-terminal" evidence="11">
    <location>
        <begin position="9"/>
        <end position="94"/>
    </location>
</feature>
<feature type="region of interest" description="Disordered" evidence="8">
    <location>
        <begin position="496"/>
        <end position="522"/>
    </location>
</feature>
<dbReference type="Gene3D" id="3.40.50.300">
    <property type="entry name" value="P-loop containing nucleotide triphosphate hydrolases"/>
    <property type="match status" value="1"/>
</dbReference>
<dbReference type="Pfam" id="PF02706">
    <property type="entry name" value="Wzz"/>
    <property type="match status" value="1"/>
</dbReference>
<keyword evidence="13" id="KW-1185">Reference proteome</keyword>
<dbReference type="EMBL" id="QWLB01000032">
    <property type="protein sequence ID" value="RIH91811.1"/>
    <property type="molecule type" value="Genomic_DNA"/>
</dbReference>
<reference evidence="12 13" key="1">
    <citation type="submission" date="2018-08" db="EMBL/GenBank/DDBJ databases">
        <title>Meiothermus granaticius genome AF-68 sequencing project.</title>
        <authorList>
            <person name="Da Costa M.S."/>
            <person name="Albuquerque L."/>
            <person name="Raposo P."/>
            <person name="Froufe H.J.C."/>
            <person name="Barroso C.S."/>
            <person name="Egas C."/>
        </authorList>
    </citation>
    <scope>NUCLEOTIDE SEQUENCE [LARGE SCALE GENOMIC DNA]</scope>
    <source>
        <strain evidence="12 13">AF-68</strain>
    </source>
</reference>
<gene>
    <name evidence="12" type="primary">ptk</name>
    <name evidence="12" type="ORF">Mgrana_02311</name>
</gene>
<dbReference type="GO" id="GO:0016301">
    <property type="term" value="F:kinase activity"/>
    <property type="evidence" value="ECO:0007669"/>
    <property type="project" value="UniProtKB-KW"/>
</dbReference>